<organism evidence="1 2">
    <name type="scientific">Desmophyllum pertusum</name>
    <dbReference type="NCBI Taxonomy" id="174260"/>
    <lineage>
        <taxon>Eukaryota</taxon>
        <taxon>Metazoa</taxon>
        <taxon>Cnidaria</taxon>
        <taxon>Anthozoa</taxon>
        <taxon>Hexacorallia</taxon>
        <taxon>Scleractinia</taxon>
        <taxon>Caryophylliina</taxon>
        <taxon>Caryophylliidae</taxon>
        <taxon>Desmophyllum</taxon>
    </lineage>
</organism>
<proteinExistence type="predicted"/>
<comment type="caution">
    <text evidence="1">The sequence shown here is derived from an EMBL/GenBank/DDBJ whole genome shotgun (WGS) entry which is preliminary data.</text>
</comment>
<dbReference type="AlphaFoldDB" id="A0A9X0CMI4"/>
<name>A0A9X0CMI4_9CNID</name>
<evidence type="ECO:0000313" key="1">
    <source>
        <dbReference type="EMBL" id="KAJ7361958.1"/>
    </source>
</evidence>
<sequence length="248" mass="28022">MFVLTAMTLDLKLQPSAWSLRFAKKLFESSKGTVNYERLSMGILVGGVKSVELSNSDQQTISIARGITVDDVPGIGWCSRSLWKPEHSFEGLLYRVGEHVIFADPDKGDTVAVLESLFSVRIDNVSVLFCKGKHFKYDGEANIGLKQVCPTDDIVIFEASLLSRKIMLFARNGNDEQEDDLRYGHCFILVDHMRRVFPVTEETVVVPYYPVVHDMVEIKGNDEQVWKTCLQSFSLTRLTVTLTKPIIR</sequence>
<keyword evidence="2" id="KW-1185">Reference proteome</keyword>
<evidence type="ECO:0000313" key="2">
    <source>
        <dbReference type="Proteomes" id="UP001163046"/>
    </source>
</evidence>
<dbReference type="Proteomes" id="UP001163046">
    <property type="component" value="Unassembled WGS sequence"/>
</dbReference>
<gene>
    <name evidence="1" type="ORF">OS493_014606</name>
</gene>
<accession>A0A9X0CMI4</accession>
<dbReference type="OrthoDB" id="5969706at2759"/>
<protein>
    <submittedName>
        <fullName evidence="1">Uncharacterized protein</fullName>
    </submittedName>
</protein>
<dbReference type="EMBL" id="MU827308">
    <property type="protein sequence ID" value="KAJ7361958.1"/>
    <property type="molecule type" value="Genomic_DNA"/>
</dbReference>
<reference evidence="1" key="1">
    <citation type="submission" date="2023-01" db="EMBL/GenBank/DDBJ databases">
        <title>Genome assembly of the deep-sea coral Lophelia pertusa.</title>
        <authorList>
            <person name="Herrera S."/>
            <person name="Cordes E."/>
        </authorList>
    </citation>
    <scope>NUCLEOTIDE SEQUENCE</scope>
    <source>
        <strain evidence="1">USNM1676648</strain>
        <tissue evidence="1">Polyp</tissue>
    </source>
</reference>